<evidence type="ECO:0000256" key="7">
    <source>
        <dbReference type="ARBA" id="ARBA00022917"/>
    </source>
</evidence>
<evidence type="ECO:0000256" key="1">
    <source>
        <dbReference type="ARBA" id="ARBA00009573"/>
    </source>
</evidence>
<dbReference type="InterPro" id="IPR015943">
    <property type="entry name" value="WD40/YVTN_repeat-like_dom_sf"/>
</dbReference>
<dbReference type="EMBL" id="RSCE01000015">
    <property type="protein sequence ID" value="RSH77563.1"/>
    <property type="molecule type" value="Genomic_DNA"/>
</dbReference>
<dbReference type="PANTHER" id="PTHR13227:SF0">
    <property type="entry name" value="EUKARYOTIC TRANSLATION INITIATION FACTOR 2A"/>
    <property type="match status" value="1"/>
</dbReference>
<evidence type="ECO:0000256" key="9">
    <source>
        <dbReference type="SAM" id="MobiDB-lite"/>
    </source>
</evidence>
<keyword evidence="6 8" id="KW-0810">Translation regulation</keyword>
<feature type="compositionally biased region" description="Low complexity" evidence="9">
    <location>
        <begin position="534"/>
        <end position="546"/>
    </location>
</feature>
<evidence type="ECO:0000256" key="8">
    <source>
        <dbReference type="PIRNR" id="PIRNR017222"/>
    </source>
</evidence>
<evidence type="ECO:0000256" key="6">
    <source>
        <dbReference type="ARBA" id="ARBA00022845"/>
    </source>
</evidence>
<evidence type="ECO:0000259" key="10">
    <source>
        <dbReference type="Pfam" id="PF08662"/>
    </source>
</evidence>
<feature type="domain" description="Translation initiation factor beta propellor-like" evidence="10">
    <location>
        <begin position="248"/>
        <end position="440"/>
    </location>
</feature>
<dbReference type="GO" id="GO:0003743">
    <property type="term" value="F:translation initiation factor activity"/>
    <property type="evidence" value="ECO:0007669"/>
    <property type="project" value="UniProtKB-UniRule"/>
</dbReference>
<dbReference type="Gene3D" id="2.130.10.10">
    <property type="entry name" value="YVTN repeat-like/Quinoprotein amine dehydrogenase"/>
    <property type="match status" value="2"/>
</dbReference>
<dbReference type="Pfam" id="PF08662">
    <property type="entry name" value="eIF2A"/>
    <property type="match status" value="1"/>
</dbReference>
<keyword evidence="7 8" id="KW-0648">Protein biosynthesis</keyword>
<dbReference type="STRING" id="105984.A0A427XFN7"/>
<keyword evidence="5" id="KW-0677">Repeat</keyword>
<dbReference type="Proteomes" id="UP000279236">
    <property type="component" value="Unassembled WGS sequence"/>
</dbReference>
<dbReference type="GO" id="GO:0003729">
    <property type="term" value="F:mRNA binding"/>
    <property type="evidence" value="ECO:0007669"/>
    <property type="project" value="TreeGrafter"/>
</dbReference>
<dbReference type="GeneID" id="39587666"/>
<sequence length="639" mass="68719">MSAPAQYAFRAQKTTGISESPSWDVLPSIPSETAATRAVAYSLDGEFFAYAQGETVQLMSTASGSSSAPLTLEQPNIIALSFSPLSTTLFTFERPVKSDTDVHKNVKAWNVKTGELVGGWYQKTMDDWVPIVTPDESHLIRATASDLLVFCPPLAPRPSTRVKGNSQVKGLFLSRPSALPESATNSKPVRPYNEPALAVWVGESKGAPATLALYPLSSIIGKTKPVVNGDAAEDKLETRDMPQTLARKAFYKADKLSVKWNNAGTMALFLAHTDVDNTGKSYYGETNLYLVGLDGSFDGLVDLDKEGPIYDFCWSPNSREFTVCYGYMPARTQVFDQKARAVHSFGSNPRNFLLYQPQGRLLLSAGFGNLAGGVDIWDVSTRKKVAEFKASNSSHCEWSPCGQYILTATLSPRLRVDNGVRIWWCGGQLLHIHPQDDLYAATFRPSRVETVSAFPAVVPQPPAANDSVALYRPKGEEEASNGAATKPAGAYRPPGARGTAASNAYNFRDDDSAPSSGASTPLFKGGKPAGRYIPGTVPGAPVPGTSGAAGGEKKKRQRTKNKKAEPEPEAPAAELAKVDIAADEDASAKKIRNLTKKLKAIEDLKARIAKGEQLEKTQLQKIDTEAGVRSEIVALGGEA</sequence>
<dbReference type="GO" id="GO:0022627">
    <property type="term" value="C:cytosolic small ribosomal subunit"/>
    <property type="evidence" value="ECO:0007669"/>
    <property type="project" value="TreeGrafter"/>
</dbReference>
<proteinExistence type="inferred from homology"/>
<feature type="region of interest" description="Disordered" evidence="9">
    <location>
        <begin position="473"/>
        <end position="575"/>
    </location>
</feature>
<comment type="caution">
    <text evidence="11">The sequence shown here is derived from an EMBL/GenBank/DDBJ whole genome shotgun (WGS) entry which is preliminary data.</text>
</comment>
<keyword evidence="12" id="KW-1185">Reference proteome</keyword>
<protein>
    <recommendedName>
        <fullName evidence="2 8">Eukaryotic translation initiation factor 2A</fullName>
        <shortName evidence="8">eIF-2A</shortName>
    </recommendedName>
</protein>
<name>A0A427XFN7_9TREE</name>
<evidence type="ECO:0000256" key="4">
    <source>
        <dbReference type="ARBA" id="ARBA00022574"/>
    </source>
</evidence>
<evidence type="ECO:0000256" key="3">
    <source>
        <dbReference type="ARBA" id="ARBA00022540"/>
    </source>
</evidence>
<dbReference type="InterPro" id="IPR013979">
    <property type="entry name" value="TIF_beta_prop-like"/>
</dbReference>
<gene>
    <name evidence="11" type="ORF">EHS24_003123</name>
</gene>
<accession>A0A427XFN7</accession>
<dbReference type="RefSeq" id="XP_028472710.1">
    <property type="nucleotide sequence ID" value="XM_028618822.1"/>
</dbReference>
<evidence type="ECO:0000313" key="12">
    <source>
        <dbReference type="Proteomes" id="UP000279236"/>
    </source>
</evidence>
<dbReference type="GO" id="GO:0000049">
    <property type="term" value="F:tRNA binding"/>
    <property type="evidence" value="ECO:0007669"/>
    <property type="project" value="UniProtKB-UniRule"/>
</dbReference>
<dbReference type="SUPFAM" id="SSF82171">
    <property type="entry name" value="DPP6 N-terminal domain-like"/>
    <property type="match status" value="1"/>
</dbReference>
<dbReference type="OrthoDB" id="2194683at2759"/>
<comment type="function">
    <text evidence="8">Functions in the early steps of protein synthesis of a small number of specific mRNAs. Acts by directing the binding of methionyl-tRNAi to 40S ribosomal subunits. In contrast to the eIF-2 complex, it binds methionyl-tRNAi to 40S subunits in a codon-dependent manner, whereas the eIF-2 complex binds methionyl-tRNAi to 40S subunits in a GTP-dependent manner.</text>
</comment>
<dbReference type="PANTHER" id="PTHR13227">
    <property type="entry name" value="EUKARYOTIC TRANSLATION INITIATION FACTOR 2A"/>
    <property type="match status" value="1"/>
</dbReference>
<evidence type="ECO:0000256" key="2">
    <source>
        <dbReference type="ARBA" id="ARBA00013819"/>
    </source>
</evidence>
<dbReference type="AlphaFoldDB" id="A0A427XFN7"/>
<reference evidence="11 12" key="1">
    <citation type="submission" date="2018-11" db="EMBL/GenBank/DDBJ databases">
        <title>Genome sequence of Apiotrichum porosum DSM 27194.</title>
        <authorList>
            <person name="Aliyu H."/>
            <person name="Gorte O."/>
            <person name="Ochsenreither K."/>
        </authorList>
    </citation>
    <scope>NUCLEOTIDE SEQUENCE [LARGE SCALE GENOMIC DNA]</scope>
    <source>
        <strain evidence="11 12">DSM 27194</strain>
    </source>
</reference>
<keyword evidence="3 8" id="KW-0396">Initiation factor</keyword>
<keyword evidence="4" id="KW-0853">WD repeat</keyword>
<dbReference type="GO" id="GO:0006417">
    <property type="term" value="P:regulation of translation"/>
    <property type="evidence" value="ECO:0007669"/>
    <property type="project" value="UniProtKB-KW"/>
</dbReference>
<evidence type="ECO:0000313" key="11">
    <source>
        <dbReference type="EMBL" id="RSH77563.1"/>
    </source>
</evidence>
<dbReference type="GO" id="GO:0043022">
    <property type="term" value="F:ribosome binding"/>
    <property type="evidence" value="ECO:0007669"/>
    <property type="project" value="UniProtKB-UniRule"/>
</dbReference>
<dbReference type="PIRSF" id="PIRSF017222">
    <property type="entry name" value="eIF2A"/>
    <property type="match status" value="1"/>
</dbReference>
<dbReference type="InterPro" id="IPR011387">
    <property type="entry name" value="TIF2A"/>
</dbReference>
<organism evidence="11 12">
    <name type="scientific">Apiotrichum porosum</name>
    <dbReference type="NCBI Taxonomy" id="105984"/>
    <lineage>
        <taxon>Eukaryota</taxon>
        <taxon>Fungi</taxon>
        <taxon>Dikarya</taxon>
        <taxon>Basidiomycota</taxon>
        <taxon>Agaricomycotina</taxon>
        <taxon>Tremellomycetes</taxon>
        <taxon>Trichosporonales</taxon>
        <taxon>Trichosporonaceae</taxon>
        <taxon>Apiotrichum</taxon>
    </lineage>
</organism>
<comment type="similarity">
    <text evidence="1 8">Belongs to the WD repeat EIF2A family.</text>
</comment>
<evidence type="ECO:0000256" key="5">
    <source>
        <dbReference type="ARBA" id="ARBA00022737"/>
    </source>
</evidence>